<comment type="subcellular location">
    <subcellularLocation>
        <location evidence="1 10">Cytoplasm</location>
    </subcellularLocation>
</comment>
<dbReference type="PROSITE" id="PS50861">
    <property type="entry name" value="AA_TRNA_LIGASE_II_GLYAB"/>
    <property type="match status" value="1"/>
</dbReference>
<keyword evidence="4 10" id="KW-0436">Ligase</keyword>
<evidence type="ECO:0000256" key="9">
    <source>
        <dbReference type="ARBA" id="ARBA00047937"/>
    </source>
</evidence>
<keyword evidence="6 10" id="KW-0067">ATP-binding</keyword>
<evidence type="ECO:0000259" key="11">
    <source>
        <dbReference type="Pfam" id="PF05746"/>
    </source>
</evidence>
<keyword evidence="3 10" id="KW-0963">Cytoplasm</keyword>
<evidence type="ECO:0000256" key="2">
    <source>
        <dbReference type="ARBA" id="ARBA00008226"/>
    </source>
</evidence>
<dbReference type="NCBIfam" id="TIGR00211">
    <property type="entry name" value="glyS"/>
    <property type="match status" value="1"/>
</dbReference>
<evidence type="ECO:0000256" key="5">
    <source>
        <dbReference type="ARBA" id="ARBA00022741"/>
    </source>
</evidence>
<dbReference type="GO" id="GO:0004814">
    <property type="term" value="F:arginine-tRNA ligase activity"/>
    <property type="evidence" value="ECO:0007669"/>
    <property type="project" value="InterPro"/>
</dbReference>
<reference evidence="12 13" key="1">
    <citation type="submission" date="2019-06" db="EMBL/GenBank/DDBJ databases">
        <title>Cerasibacillus sp. nov., isolated from maize field.</title>
        <authorList>
            <person name="Lin S.-Y."/>
            <person name="Tsai C.-F."/>
            <person name="Young C.-C."/>
        </authorList>
    </citation>
    <scope>NUCLEOTIDE SEQUENCE [LARGE SCALE GENOMIC DNA]</scope>
    <source>
        <strain evidence="12 13">CC-CFT480</strain>
    </source>
</reference>
<accession>A0A5C8P314</accession>
<keyword evidence="7 10" id="KW-0648">Protein biosynthesis</keyword>
<dbReference type="HAMAP" id="MF_00255">
    <property type="entry name" value="Gly_tRNA_synth_beta"/>
    <property type="match status" value="1"/>
</dbReference>
<dbReference type="Pfam" id="PF02092">
    <property type="entry name" value="tRNA_synt_2f"/>
    <property type="match status" value="1"/>
</dbReference>
<dbReference type="Pfam" id="PF05746">
    <property type="entry name" value="DALR_1"/>
    <property type="match status" value="1"/>
</dbReference>
<dbReference type="GO" id="GO:0005829">
    <property type="term" value="C:cytosol"/>
    <property type="evidence" value="ECO:0007669"/>
    <property type="project" value="TreeGrafter"/>
</dbReference>
<proteinExistence type="inferred from homology"/>
<feature type="domain" description="DALR anticodon binding" evidence="11">
    <location>
        <begin position="582"/>
        <end position="681"/>
    </location>
</feature>
<protein>
    <recommendedName>
        <fullName evidence="10">Glycine--tRNA ligase beta subunit</fullName>
        <ecNumber evidence="10">6.1.1.14</ecNumber>
    </recommendedName>
    <alternativeName>
        <fullName evidence="10">Glycyl-tRNA synthetase beta subunit</fullName>
        <shortName evidence="10">GlyRS</shortName>
    </alternativeName>
</protein>
<dbReference type="PRINTS" id="PR01045">
    <property type="entry name" value="TRNASYNTHGB"/>
</dbReference>
<keyword evidence="13" id="KW-1185">Reference proteome</keyword>
<gene>
    <name evidence="10" type="primary">glyS</name>
    <name evidence="12" type="ORF">FHP05_03000</name>
</gene>
<dbReference type="PANTHER" id="PTHR30075">
    <property type="entry name" value="GLYCYL-TRNA SYNTHETASE"/>
    <property type="match status" value="1"/>
</dbReference>
<name>A0A5C8P314_9BACI</name>
<comment type="catalytic activity">
    <reaction evidence="9 10">
        <text>tRNA(Gly) + glycine + ATP = glycyl-tRNA(Gly) + AMP + diphosphate</text>
        <dbReference type="Rhea" id="RHEA:16013"/>
        <dbReference type="Rhea" id="RHEA-COMP:9664"/>
        <dbReference type="Rhea" id="RHEA-COMP:9683"/>
        <dbReference type="ChEBI" id="CHEBI:30616"/>
        <dbReference type="ChEBI" id="CHEBI:33019"/>
        <dbReference type="ChEBI" id="CHEBI:57305"/>
        <dbReference type="ChEBI" id="CHEBI:78442"/>
        <dbReference type="ChEBI" id="CHEBI:78522"/>
        <dbReference type="ChEBI" id="CHEBI:456215"/>
        <dbReference type="EC" id="6.1.1.14"/>
    </reaction>
</comment>
<evidence type="ECO:0000256" key="3">
    <source>
        <dbReference type="ARBA" id="ARBA00022490"/>
    </source>
</evidence>
<comment type="similarity">
    <text evidence="2 10">Belongs to the class-II aminoacyl-tRNA synthetase family.</text>
</comment>
<evidence type="ECO:0000256" key="10">
    <source>
        <dbReference type="HAMAP-Rule" id="MF_00255"/>
    </source>
</evidence>
<dbReference type="RefSeq" id="WP_147665737.1">
    <property type="nucleotide sequence ID" value="NZ_VDUW01000001.1"/>
</dbReference>
<keyword evidence="8 10" id="KW-0030">Aminoacyl-tRNA synthetase</keyword>
<evidence type="ECO:0000256" key="1">
    <source>
        <dbReference type="ARBA" id="ARBA00004496"/>
    </source>
</evidence>
<evidence type="ECO:0000313" key="13">
    <source>
        <dbReference type="Proteomes" id="UP000321574"/>
    </source>
</evidence>
<evidence type="ECO:0000256" key="8">
    <source>
        <dbReference type="ARBA" id="ARBA00023146"/>
    </source>
</evidence>
<comment type="caution">
    <text evidence="12">The sequence shown here is derived from an EMBL/GenBank/DDBJ whole genome shotgun (WGS) entry which is preliminary data.</text>
</comment>
<organism evidence="12 13">
    <name type="scientific">Cerasibacillus terrae</name>
    <dbReference type="NCBI Taxonomy" id="2498845"/>
    <lineage>
        <taxon>Bacteria</taxon>
        <taxon>Bacillati</taxon>
        <taxon>Bacillota</taxon>
        <taxon>Bacilli</taxon>
        <taxon>Bacillales</taxon>
        <taxon>Bacillaceae</taxon>
        <taxon>Cerasibacillus</taxon>
    </lineage>
</organism>
<evidence type="ECO:0000256" key="6">
    <source>
        <dbReference type="ARBA" id="ARBA00022840"/>
    </source>
</evidence>
<dbReference type="OrthoDB" id="9775440at2"/>
<dbReference type="SUPFAM" id="SSF109604">
    <property type="entry name" value="HD-domain/PDEase-like"/>
    <property type="match status" value="1"/>
</dbReference>
<dbReference type="AlphaFoldDB" id="A0A5C8P314"/>
<dbReference type="GO" id="GO:0004820">
    <property type="term" value="F:glycine-tRNA ligase activity"/>
    <property type="evidence" value="ECO:0007669"/>
    <property type="project" value="UniProtKB-UniRule"/>
</dbReference>
<evidence type="ECO:0000256" key="7">
    <source>
        <dbReference type="ARBA" id="ARBA00022917"/>
    </source>
</evidence>
<sequence>MSKDVLFEIGLEELPARFIDNAERQLQEQTVSWLQNERIAFESLQTFSTPRRLAILLTNVAEEQETMEEEVRGPALKIAKDEQGSWTKAAIGFTKGQGKTTDDIYTKDIKGTTYIFVSKRTIGKKTFDLLSSFKEIILNIPFPQNMRWGSETIRYARPIRWLVALFDNEIIPFEIAQVKTGNMTEGHRFLGKPVVIEQPKDYELLLEKEYVIANPKKREQLIEQAIHDLENEKQIHVPMESSLLQEVRNLVEYPTAFMGSFEQEFLELPEEVLIISMKEHQRYFPVRSTDGKLLPHFISVRNGNDVHLDTVRKGNEKVLRARLSDGRFFYEEDRKRDLQYYQDKLQYVVFQEKLGTLKDKIERVTFIAKMIAKEVHLTEEQIEKIERAATLSKFDLMTDMVNEFTELQGIMGEKYALLANEPNEVAQAIREQYLPDHADGVLPQSSIGSIVSIADKLDTIVGCIHVGLKPTGSQDPYGLRRQAIGILRVLGNEKWDISMESLIAIPIEHYMEKDIIGMNKEELRTTTMEFMKQRMTYILKQLSIETDVIHAVIDQEIGILTYTKEKAILLSSKRNDMTFKTIQESLVRVMNLAGKSEVGVVDPTLLQTPSEQELYEQYQIVKNEFQQHNNNQDAVSALNALSKLAQPIESFFDHNMVMDKDEQLKNNRLALLYVISTLIQSFANLSMIEWKQHF</sequence>
<dbReference type="PANTHER" id="PTHR30075:SF2">
    <property type="entry name" value="GLYCINE--TRNA LIGASE, CHLOROPLASTIC_MITOCHONDRIAL 2"/>
    <property type="match status" value="1"/>
</dbReference>
<dbReference type="GO" id="GO:0005524">
    <property type="term" value="F:ATP binding"/>
    <property type="evidence" value="ECO:0007669"/>
    <property type="project" value="UniProtKB-UniRule"/>
</dbReference>
<evidence type="ECO:0000256" key="4">
    <source>
        <dbReference type="ARBA" id="ARBA00022598"/>
    </source>
</evidence>
<dbReference type="InterPro" id="IPR006194">
    <property type="entry name" value="Gly-tRNA-synth_heterodimer"/>
</dbReference>
<dbReference type="EC" id="6.1.1.14" evidence="10"/>
<dbReference type="InterPro" id="IPR008909">
    <property type="entry name" value="DALR_anticod-bd"/>
</dbReference>
<keyword evidence="5 10" id="KW-0547">Nucleotide-binding</keyword>
<dbReference type="Gene3D" id="1.10.730.10">
    <property type="entry name" value="Isoleucyl-tRNA Synthetase, Domain 1"/>
    <property type="match status" value="1"/>
</dbReference>
<dbReference type="EMBL" id="VDUW01000001">
    <property type="protein sequence ID" value="TXL68001.1"/>
    <property type="molecule type" value="Genomic_DNA"/>
</dbReference>
<evidence type="ECO:0000313" key="12">
    <source>
        <dbReference type="EMBL" id="TXL68001.1"/>
    </source>
</evidence>
<dbReference type="InterPro" id="IPR015944">
    <property type="entry name" value="Gly-tRNA-synth_bsu"/>
</dbReference>
<dbReference type="GO" id="GO:0006420">
    <property type="term" value="P:arginyl-tRNA aminoacylation"/>
    <property type="evidence" value="ECO:0007669"/>
    <property type="project" value="InterPro"/>
</dbReference>
<dbReference type="GO" id="GO:0006426">
    <property type="term" value="P:glycyl-tRNA aminoacylation"/>
    <property type="evidence" value="ECO:0007669"/>
    <property type="project" value="UniProtKB-UniRule"/>
</dbReference>
<dbReference type="Proteomes" id="UP000321574">
    <property type="component" value="Unassembled WGS sequence"/>
</dbReference>
<comment type="subunit">
    <text evidence="10">Tetramer of two alpha and two beta subunits.</text>
</comment>